<name>A0A1Y5TSV5_9RHOB</name>
<dbReference type="EMBL" id="FWFW01000019">
    <property type="protein sequence ID" value="SLN69411.1"/>
    <property type="molecule type" value="Genomic_DNA"/>
</dbReference>
<dbReference type="GO" id="GO:0043138">
    <property type="term" value="F:3'-5' DNA helicase activity"/>
    <property type="evidence" value="ECO:0007669"/>
    <property type="project" value="TreeGrafter"/>
</dbReference>
<reference evidence="1 2" key="1">
    <citation type="submission" date="2017-03" db="EMBL/GenBank/DDBJ databases">
        <authorList>
            <person name="Afonso C.L."/>
            <person name="Miller P.J."/>
            <person name="Scott M.A."/>
            <person name="Spackman E."/>
            <person name="Goraichik I."/>
            <person name="Dimitrov K.M."/>
            <person name="Suarez D.L."/>
            <person name="Swayne D.E."/>
        </authorList>
    </citation>
    <scope>NUCLEOTIDE SEQUENCE [LARGE SCALE GENOMIC DNA]</scope>
    <source>
        <strain evidence="1 2">CECT 7971</strain>
    </source>
</reference>
<sequence length="510" mass="56248">MPDKSVFDLLRSDEPLVVIEAPAGCGKTYQGAEFAHDIAPTLGKGRVLILTHTNAACDVFAQRTRGISSNAVEIRTIDALICQIASTYHKVLDLPPDPTVWAYTQNGFAELATRVSAFLQKNPIVPTALARRYPIIVCDEHQDASPEHHQIVMAIHEQGAKLRVFGDRMQSIYESNAKAAVNHRERWEALVASAAHDELDFPHRWANDAGGCSELGDWVLKARQTLLAKEKIDLTTGLPAAVKVIIAANTTQARGGYHVNWLQRKPLDDHLNGHDELFVLASSNDLVRSMRSFWNRRIPIWEGHTRGALHELLSDIQSIDGDAVRAGEALTKFMSTIAKGFSASTHGDTLKAEIKCGCAKPRRGSPGNIQSLAKMLLADPTHVGISNAISVIAQFIEDSAAGFADVKVDYKREFWEAQKLAQYEDASRGYAEITMRRSVLRPKPFLKTLSTVHKAKGLECSNTMIMECDRNSFGDTIYGRCKLYVALSRAKSSLAIIFPETNPSPLFKLP</sequence>
<dbReference type="PANTHER" id="PTHR11070">
    <property type="entry name" value="UVRD / RECB / PCRA DNA HELICASE FAMILY MEMBER"/>
    <property type="match status" value="1"/>
</dbReference>
<protein>
    <submittedName>
        <fullName evidence="1">DNA helicase IV</fullName>
    </submittedName>
</protein>
<dbReference type="PANTHER" id="PTHR11070:SF3">
    <property type="entry name" value="DNA 3'-5' HELICASE"/>
    <property type="match status" value="1"/>
</dbReference>
<dbReference type="GO" id="GO:0005829">
    <property type="term" value="C:cytosol"/>
    <property type="evidence" value="ECO:0007669"/>
    <property type="project" value="TreeGrafter"/>
</dbReference>
<dbReference type="OrthoDB" id="7211215at2"/>
<keyword evidence="1" id="KW-0378">Hydrolase</keyword>
<keyword evidence="1" id="KW-0067">ATP-binding</keyword>
<dbReference type="RefSeq" id="WP_085850784.1">
    <property type="nucleotide sequence ID" value="NZ_FNZV01000020.1"/>
</dbReference>
<organism evidence="1 2">
    <name type="scientific">Pacificibacter marinus</name>
    <dbReference type="NCBI Taxonomy" id="658057"/>
    <lineage>
        <taxon>Bacteria</taxon>
        <taxon>Pseudomonadati</taxon>
        <taxon>Pseudomonadota</taxon>
        <taxon>Alphaproteobacteria</taxon>
        <taxon>Rhodobacterales</taxon>
        <taxon>Roseobacteraceae</taxon>
        <taxon>Pacificibacter</taxon>
    </lineage>
</organism>
<keyword evidence="1" id="KW-0547">Nucleotide-binding</keyword>
<dbReference type="Gene3D" id="3.40.50.300">
    <property type="entry name" value="P-loop containing nucleotide triphosphate hydrolases"/>
    <property type="match status" value="2"/>
</dbReference>
<dbReference type="STRING" id="658057.SAMN04488032_12025"/>
<keyword evidence="2" id="KW-1185">Reference proteome</keyword>
<evidence type="ECO:0000313" key="2">
    <source>
        <dbReference type="Proteomes" id="UP000193307"/>
    </source>
</evidence>
<dbReference type="InterPro" id="IPR027417">
    <property type="entry name" value="P-loop_NTPase"/>
</dbReference>
<dbReference type="AlphaFoldDB" id="A0A1Y5TSV5"/>
<dbReference type="Pfam" id="PF13245">
    <property type="entry name" value="AAA_19"/>
    <property type="match status" value="1"/>
</dbReference>
<dbReference type="SUPFAM" id="SSF52540">
    <property type="entry name" value="P-loop containing nucleoside triphosphate hydrolases"/>
    <property type="match status" value="1"/>
</dbReference>
<evidence type="ECO:0000313" key="1">
    <source>
        <dbReference type="EMBL" id="SLN69411.1"/>
    </source>
</evidence>
<dbReference type="GO" id="GO:0005524">
    <property type="term" value="F:ATP binding"/>
    <property type="evidence" value="ECO:0007669"/>
    <property type="project" value="UniProtKB-KW"/>
</dbReference>
<dbReference type="GO" id="GO:0016787">
    <property type="term" value="F:hydrolase activity"/>
    <property type="evidence" value="ECO:0007669"/>
    <property type="project" value="UniProtKB-KW"/>
</dbReference>
<accession>A0A1Y5TSV5</accession>
<gene>
    <name evidence="1" type="ORF">PAM7971_03717</name>
</gene>
<keyword evidence="1" id="KW-0347">Helicase</keyword>
<proteinExistence type="predicted"/>
<dbReference type="GO" id="GO:0000725">
    <property type="term" value="P:recombinational repair"/>
    <property type="evidence" value="ECO:0007669"/>
    <property type="project" value="TreeGrafter"/>
</dbReference>
<dbReference type="GO" id="GO:0003677">
    <property type="term" value="F:DNA binding"/>
    <property type="evidence" value="ECO:0007669"/>
    <property type="project" value="InterPro"/>
</dbReference>
<dbReference type="Proteomes" id="UP000193307">
    <property type="component" value="Unassembled WGS sequence"/>
</dbReference>
<dbReference type="InterPro" id="IPR000212">
    <property type="entry name" value="DNA_helicase_UvrD/REP"/>
</dbReference>